<dbReference type="AlphaFoldDB" id="A0AAV9HLD3"/>
<reference evidence="1" key="1">
    <citation type="journal article" date="2023" name="Mol. Phylogenet. Evol.">
        <title>Genome-scale phylogeny and comparative genomics of the fungal order Sordariales.</title>
        <authorList>
            <person name="Hensen N."/>
            <person name="Bonometti L."/>
            <person name="Westerberg I."/>
            <person name="Brannstrom I.O."/>
            <person name="Guillou S."/>
            <person name="Cros-Aarteil S."/>
            <person name="Calhoun S."/>
            <person name="Haridas S."/>
            <person name="Kuo A."/>
            <person name="Mondo S."/>
            <person name="Pangilinan J."/>
            <person name="Riley R."/>
            <person name="LaButti K."/>
            <person name="Andreopoulos B."/>
            <person name="Lipzen A."/>
            <person name="Chen C."/>
            <person name="Yan M."/>
            <person name="Daum C."/>
            <person name="Ng V."/>
            <person name="Clum A."/>
            <person name="Steindorff A."/>
            <person name="Ohm R.A."/>
            <person name="Martin F."/>
            <person name="Silar P."/>
            <person name="Natvig D.O."/>
            <person name="Lalanne C."/>
            <person name="Gautier V."/>
            <person name="Ament-Velasquez S.L."/>
            <person name="Kruys A."/>
            <person name="Hutchinson M.I."/>
            <person name="Powell A.J."/>
            <person name="Barry K."/>
            <person name="Miller A.N."/>
            <person name="Grigoriev I.V."/>
            <person name="Debuchy R."/>
            <person name="Gladieux P."/>
            <person name="Hiltunen Thoren M."/>
            <person name="Johannesson H."/>
        </authorList>
    </citation>
    <scope>NUCLEOTIDE SEQUENCE</scope>
    <source>
        <strain evidence="1">PSN324</strain>
    </source>
</reference>
<accession>A0AAV9HLD3</accession>
<proteinExistence type="predicted"/>
<comment type="caution">
    <text evidence="1">The sequence shown here is derived from an EMBL/GenBank/DDBJ whole genome shotgun (WGS) entry which is preliminary data.</text>
</comment>
<evidence type="ECO:0000313" key="2">
    <source>
        <dbReference type="Proteomes" id="UP001321749"/>
    </source>
</evidence>
<evidence type="ECO:0000313" key="1">
    <source>
        <dbReference type="EMBL" id="KAK4461575.1"/>
    </source>
</evidence>
<dbReference type="EMBL" id="MU864988">
    <property type="protein sequence ID" value="KAK4461575.1"/>
    <property type="molecule type" value="Genomic_DNA"/>
</dbReference>
<protein>
    <submittedName>
        <fullName evidence="1">Uncharacterized protein</fullName>
    </submittedName>
</protein>
<dbReference type="InterPro" id="IPR029058">
    <property type="entry name" value="AB_hydrolase_fold"/>
</dbReference>
<keyword evidence="2" id="KW-1185">Reference proteome</keyword>
<dbReference type="SUPFAM" id="SSF53474">
    <property type="entry name" value="alpha/beta-Hydrolases"/>
    <property type="match status" value="1"/>
</dbReference>
<gene>
    <name evidence="1" type="ORF">QBC42DRAFT_178181</name>
</gene>
<dbReference type="Proteomes" id="UP001321749">
    <property type="component" value="Unassembled WGS sequence"/>
</dbReference>
<sequence length="466" mass="52081">MLKSFPRVTRWRVTPSLSLRLGQSRRCYATPQRSVEHVRVRCKSSGEITVSLHNMAGHSSTTPLMIYLPPFATPGAEAEPQLALPSWLYDYPTAVINYRWQPIPPPQKVNQDGPINDLVRRPLLTWPAPIHDVLSGYTWLSSNLGTPSPTPSTRSRAAYVYGSYLGAALATSLALTESHHFQDPHENPHFPTPRPTLTIRGLIAHNGIYNWTTLLPDHPINHPRKEPEPDQDVIDDFNQRRHLLHTDPPHPAAHKTPTPPSKNFTLLSSKLAALFPSPSSLFDPFASPSLFFHNPPLHVPSTFDTPINPIYRVPSPSSQREEPAKVLSKDDLALSEIPAPPEGNLIFPPRHSTLRIPDALLIHDDGGDGTEDEGNTFGTQAKALAKYMRRSAVESEFRAVRKPKGGYEDEEEEQYVSRVVMSKQERTEIGERRVRLLGVGEEADEGVIDEEVGEWIAEQVSEHYGE</sequence>
<organism evidence="1 2">
    <name type="scientific">Cladorrhinum samala</name>
    <dbReference type="NCBI Taxonomy" id="585594"/>
    <lineage>
        <taxon>Eukaryota</taxon>
        <taxon>Fungi</taxon>
        <taxon>Dikarya</taxon>
        <taxon>Ascomycota</taxon>
        <taxon>Pezizomycotina</taxon>
        <taxon>Sordariomycetes</taxon>
        <taxon>Sordariomycetidae</taxon>
        <taxon>Sordariales</taxon>
        <taxon>Podosporaceae</taxon>
        <taxon>Cladorrhinum</taxon>
    </lineage>
</organism>
<reference evidence="1" key="2">
    <citation type="submission" date="2023-06" db="EMBL/GenBank/DDBJ databases">
        <authorList>
            <consortium name="Lawrence Berkeley National Laboratory"/>
            <person name="Mondo S.J."/>
            <person name="Hensen N."/>
            <person name="Bonometti L."/>
            <person name="Westerberg I."/>
            <person name="Brannstrom I.O."/>
            <person name="Guillou S."/>
            <person name="Cros-Aarteil S."/>
            <person name="Calhoun S."/>
            <person name="Haridas S."/>
            <person name="Kuo A."/>
            <person name="Pangilinan J."/>
            <person name="Riley R."/>
            <person name="Labutti K."/>
            <person name="Andreopoulos B."/>
            <person name="Lipzen A."/>
            <person name="Chen C."/>
            <person name="Yanf M."/>
            <person name="Daum C."/>
            <person name="Ng V."/>
            <person name="Clum A."/>
            <person name="Steindorff A."/>
            <person name="Ohm R."/>
            <person name="Martin F."/>
            <person name="Silar P."/>
            <person name="Natvig D."/>
            <person name="Lalanne C."/>
            <person name="Gautier V."/>
            <person name="Ament-Velasquez S.L."/>
            <person name="Kruys A."/>
            <person name="Hutchinson M.I."/>
            <person name="Powell A.J."/>
            <person name="Barry K."/>
            <person name="Miller A.N."/>
            <person name="Grigoriev I.V."/>
            <person name="Debuchy R."/>
            <person name="Gladieux P."/>
            <person name="Thoren M.H."/>
            <person name="Johannesson H."/>
        </authorList>
    </citation>
    <scope>NUCLEOTIDE SEQUENCE</scope>
    <source>
        <strain evidence="1">PSN324</strain>
    </source>
</reference>
<name>A0AAV9HLD3_9PEZI</name>
<dbReference type="Gene3D" id="3.40.50.1820">
    <property type="entry name" value="alpha/beta hydrolase"/>
    <property type="match status" value="1"/>
</dbReference>